<accession>A0A8G2BEB6</accession>
<evidence type="ECO:0000256" key="1">
    <source>
        <dbReference type="ARBA" id="ARBA00022741"/>
    </source>
</evidence>
<dbReference type="Pfam" id="PF00158">
    <property type="entry name" value="Sigma54_activat"/>
    <property type="match status" value="1"/>
</dbReference>
<dbReference type="GO" id="GO:0006355">
    <property type="term" value="P:regulation of DNA-templated transcription"/>
    <property type="evidence" value="ECO:0007669"/>
    <property type="project" value="InterPro"/>
</dbReference>
<feature type="domain" description="Sigma-54 factor interaction" evidence="8">
    <location>
        <begin position="226"/>
        <end position="456"/>
    </location>
</feature>
<dbReference type="PANTHER" id="PTHR32071">
    <property type="entry name" value="TRANSCRIPTIONAL REGULATORY PROTEIN"/>
    <property type="match status" value="1"/>
</dbReference>
<dbReference type="InterPro" id="IPR002197">
    <property type="entry name" value="HTH_Fis"/>
</dbReference>
<evidence type="ECO:0000256" key="3">
    <source>
        <dbReference type="ARBA" id="ARBA00023012"/>
    </source>
</evidence>
<evidence type="ECO:0000256" key="7">
    <source>
        <dbReference type="ARBA" id="ARBA00023163"/>
    </source>
</evidence>
<dbReference type="InterPro" id="IPR058031">
    <property type="entry name" value="AAA_lid_NorR"/>
</dbReference>
<keyword evidence="1" id="KW-0547">Nucleotide-binding</keyword>
<dbReference type="SMART" id="SM00382">
    <property type="entry name" value="AAA"/>
    <property type="match status" value="1"/>
</dbReference>
<evidence type="ECO:0000313" key="10">
    <source>
        <dbReference type="Proteomes" id="UP000198615"/>
    </source>
</evidence>
<dbReference type="PROSITE" id="PS00688">
    <property type="entry name" value="SIGMA54_INTERACT_3"/>
    <property type="match status" value="1"/>
</dbReference>
<dbReference type="Gene3D" id="3.30.450.20">
    <property type="entry name" value="PAS domain"/>
    <property type="match status" value="1"/>
</dbReference>
<evidence type="ECO:0000256" key="6">
    <source>
        <dbReference type="ARBA" id="ARBA00023159"/>
    </source>
</evidence>
<dbReference type="InterPro" id="IPR025943">
    <property type="entry name" value="Sigma_54_int_dom_ATP-bd_2"/>
</dbReference>
<dbReference type="GO" id="GO:0000160">
    <property type="term" value="P:phosphorelay signal transduction system"/>
    <property type="evidence" value="ECO:0007669"/>
    <property type="project" value="UniProtKB-KW"/>
</dbReference>
<dbReference type="PROSITE" id="PS00676">
    <property type="entry name" value="SIGMA54_INTERACT_2"/>
    <property type="match status" value="1"/>
</dbReference>
<sequence>MDTSPSIRLLAADGTPVFTDGPRLPDAVDRALTAADPDRRIWSVDLGDTVWSVLSRHTASGVALHLVWPAGAEDPVVDFAASVDFAHEILAHFLTNPYEAITVVDAEGLLRWVSPVHAKFFGMKRGEGLGLPAEDVIENTRLPEVAKSGRAQIGRLQEMNGVARIVSRFPINRDDRTVGAIGQVMFKGPDQALEFGREIAKLRAEVDYYRRELEEMRPRPADLEAIIGDSPPIRKLKADIARVAPLDISVLIRGESGTGKELVARALHGQSNRAAKPLVVLNAAALPATLVEAELFGYEPGSFTGADKRGRSGKFELADKGTLFLDEIGDMGIDIQAKVLRVLEEGTFERLGGHRSRSADFRLVTATNRPVERMIEAEDFRADLYFRIGALTLWLPPLRDRAADIPALVRTFLARTVKRHNLPSRGVRADAMALLAAHSWPGNVRELFNTVQKAAIFCEGDELTPADLPDLVGDEPHPDPAAPLEVQLRALEERLIAEALDRADGNKKRAAEALGISRTYLYKRLGEMSG</sequence>
<dbReference type="Gene3D" id="3.40.50.300">
    <property type="entry name" value="P-loop containing nucleotide triphosphate hydrolases"/>
    <property type="match status" value="1"/>
</dbReference>
<protein>
    <submittedName>
        <fullName evidence="9">Transcriptional regulator containing PAS, AAA-type ATPase, and DNA-binding Fis domains</fullName>
    </submittedName>
</protein>
<dbReference type="InterPro" id="IPR002078">
    <property type="entry name" value="Sigma_54_int"/>
</dbReference>
<dbReference type="RefSeq" id="WP_175474072.1">
    <property type="nucleotide sequence ID" value="NZ_FNBW01000001.1"/>
</dbReference>
<dbReference type="Gene3D" id="1.10.8.60">
    <property type="match status" value="1"/>
</dbReference>
<gene>
    <name evidence="9" type="ORF">SAMN05660686_00479</name>
</gene>
<dbReference type="InterPro" id="IPR035965">
    <property type="entry name" value="PAS-like_dom_sf"/>
</dbReference>
<keyword evidence="2" id="KW-0067">ATP-binding</keyword>
<evidence type="ECO:0000256" key="5">
    <source>
        <dbReference type="ARBA" id="ARBA00023125"/>
    </source>
</evidence>
<dbReference type="PROSITE" id="PS50045">
    <property type="entry name" value="SIGMA54_INTERACT_4"/>
    <property type="match status" value="1"/>
</dbReference>
<dbReference type="PRINTS" id="PR01590">
    <property type="entry name" value="HTHFIS"/>
</dbReference>
<dbReference type="Gene3D" id="1.10.10.60">
    <property type="entry name" value="Homeodomain-like"/>
    <property type="match status" value="1"/>
</dbReference>
<keyword evidence="4" id="KW-0805">Transcription regulation</keyword>
<reference evidence="9 10" key="1">
    <citation type="submission" date="2016-10" db="EMBL/GenBank/DDBJ databases">
        <authorList>
            <person name="Varghese N."/>
            <person name="Submissions S."/>
        </authorList>
    </citation>
    <scope>NUCLEOTIDE SEQUENCE [LARGE SCALE GENOMIC DNA]</scope>
    <source>
        <strain evidence="9 10">DSM 18839</strain>
    </source>
</reference>
<dbReference type="FunFam" id="3.40.50.300:FF:000006">
    <property type="entry name" value="DNA-binding transcriptional regulator NtrC"/>
    <property type="match status" value="1"/>
</dbReference>
<dbReference type="AlphaFoldDB" id="A0A8G2BEB6"/>
<organism evidence="9 10">
    <name type="scientific">Thalassobaculum litoreum DSM 18839</name>
    <dbReference type="NCBI Taxonomy" id="1123362"/>
    <lineage>
        <taxon>Bacteria</taxon>
        <taxon>Pseudomonadati</taxon>
        <taxon>Pseudomonadota</taxon>
        <taxon>Alphaproteobacteria</taxon>
        <taxon>Rhodospirillales</taxon>
        <taxon>Thalassobaculaceae</taxon>
        <taxon>Thalassobaculum</taxon>
    </lineage>
</organism>
<dbReference type="InterPro" id="IPR003593">
    <property type="entry name" value="AAA+_ATPase"/>
</dbReference>
<dbReference type="SUPFAM" id="SSF55785">
    <property type="entry name" value="PYP-like sensor domain (PAS domain)"/>
    <property type="match status" value="1"/>
</dbReference>
<dbReference type="GO" id="GO:0005524">
    <property type="term" value="F:ATP binding"/>
    <property type="evidence" value="ECO:0007669"/>
    <property type="project" value="UniProtKB-KW"/>
</dbReference>
<dbReference type="EMBL" id="FNBW01000001">
    <property type="protein sequence ID" value="SDF15326.1"/>
    <property type="molecule type" value="Genomic_DNA"/>
</dbReference>
<keyword evidence="3" id="KW-0902">Two-component regulatory system</keyword>
<dbReference type="Pfam" id="PF25601">
    <property type="entry name" value="AAA_lid_14"/>
    <property type="match status" value="1"/>
</dbReference>
<dbReference type="Pfam" id="PF02954">
    <property type="entry name" value="HTH_8"/>
    <property type="match status" value="1"/>
</dbReference>
<dbReference type="InterPro" id="IPR025944">
    <property type="entry name" value="Sigma_54_int_dom_CS"/>
</dbReference>
<dbReference type="CDD" id="cd00009">
    <property type="entry name" value="AAA"/>
    <property type="match status" value="1"/>
</dbReference>
<evidence type="ECO:0000256" key="2">
    <source>
        <dbReference type="ARBA" id="ARBA00022840"/>
    </source>
</evidence>
<dbReference type="SUPFAM" id="SSF52540">
    <property type="entry name" value="P-loop containing nucleoside triphosphate hydrolases"/>
    <property type="match status" value="1"/>
</dbReference>
<dbReference type="GO" id="GO:0043565">
    <property type="term" value="F:sequence-specific DNA binding"/>
    <property type="evidence" value="ECO:0007669"/>
    <property type="project" value="InterPro"/>
</dbReference>
<comment type="caution">
    <text evidence="9">The sequence shown here is derived from an EMBL/GenBank/DDBJ whole genome shotgun (WGS) entry which is preliminary data.</text>
</comment>
<dbReference type="InterPro" id="IPR009057">
    <property type="entry name" value="Homeodomain-like_sf"/>
</dbReference>
<dbReference type="InterPro" id="IPR025662">
    <property type="entry name" value="Sigma_54_int_dom_ATP-bd_1"/>
</dbReference>
<keyword evidence="5 9" id="KW-0238">DNA-binding</keyword>
<dbReference type="PROSITE" id="PS00675">
    <property type="entry name" value="SIGMA54_INTERACT_1"/>
    <property type="match status" value="1"/>
</dbReference>
<name>A0A8G2BEB6_9PROT</name>
<keyword evidence="7" id="KW-0804">Transcription</keyword>
<dbReference type="SUPFAM" id="SSF46689">
    <property type="entry name" value="Homeodomain-like"/>
    <property type="match status" value="1"/>
</dbReference>
<evidence type="ECO:0000256" key="4">
    <source>
        <dbReference type="ARBA" id="ARBA00023015"/>
    </source>
</evidence>
<dbReference type="Proteomes" id="UP000198615">
    <property type="component" value="Unassembled WGS sequence"/>
</dbReference>
<dbReference type="InterPro" id="IPR027417">
    <property type="entry name" value="P-loop_NTPase"/>
</dbReference>
<evidence type="ECO:0000259" key="8">
    <source>
        <dbReference type="PROSITE" id="PS50045"/>
    </source>
</evidence>
<keyword evidence="6" id="KW-0010">Activator</keyword>
<evidence type="ECO:0000313" key="9">
    <source>
        <dbReference type="EMBL" id="SDF15326.1"/>
    </source>
</evidence>
<keyword evidence="10" id="KW-1185">Reference proteome</keyword>
<proteinExistence type="predicted"/>